<keyword evidence="2" id="KW-0812">Transmembrane</keyword>
<evidence type="ECO:0000256" key="2">
    <source>
        <dbReference type="SAM" id="Phobius"/>
    </source>
</evidence>
<keyword evidence="2" id="KW-1133">Transmembrane helix</keyword>
<dbReference type="Gene3D" id="3.40.50.1000">
    <property type="entry name" value="HAD superfamily/HAD-like"/>
    <property type="match status" value="1"/>
</dbReference>
<keyword evidence="3" id="KW-0378">Hydrolase</keyword>
<feature type="transmembrane region" description="Helical" evidence="2">
    <location>
        <begin position="259"/>
        <end position="280"/>
    </location>
</feature>
<dbReference type="Gene3D" id="1.20.1440.100">
    <property type="entry name" value="SG protein - dephosphorylation function"/>
    <property type="match status" value="1"/>
</dbReference>
<name>A0ABV7Y574_9ACTN</name>
<comment type="caution">
    <text evidence="3">The sequence shown here is derived from an EMBL/GenBank/DDBJ whole genome shotgun (WGS) entry which is preliminary data.</text>
</comment>
<sequence>MTPGDEHHVDKVVAVAEAEEPGSALDVEPDLTAAAFFDVDNTLMRGASIFYLARGLHARKFFSTANVLNAAWKQLSFRIFGSEDPDHIAWVREHALEFVAGWPVDQFEELAEEILDEVITTKVWPGTRALAQLHLDQGQRVWLVTAAPVEIGRVLARRLGLTGALGTVAEIENGRYTGRLVGDLLHGTAKADAVSLLAADKGLDLARCSAYSDSANDVPMLSLVGTPYAINPDRKLRSYAKARNWRIRDFRRGRRAARLGFFIAVLLGAAGGAAAAVVAIRQKAKRRHRRWFKGF</sequence>
<evidence type="ECO:0000313" key="3">
    <source>
        <dbReference type="EMBL" id="MFC3760247.1"/>
    </source>
</evidence>
<keyword evidence="2" id="KW-0472">Membrane</keyword>
<dbReference type="GO" id="GO:0016787">
    <property type="term" value="F:hydrolase activity"/>
    <property type="evidence" value="ECO:0007669"/>
    <property type="project" value="UniProtKB-KW"/>
</dbReference>
<dbReference type="InterPro" id="IPR023214">
    <property type="entry name" value="HAD_sf"/>
</dbReference>
<comment type="similarity">
    <text evidence="1">Belongs to the HAD-like hydrolase superfamily. SerB family.</text>
</comment>
<dbReference type="SUPFAM" id="SSF56784">
    <property type="entry name" value="HAD-like"/>
    <property type="match status" value="1"/>
</dbReference>
<dbReference type="PANTHER" id="PTHR43344">
    <property type="entry name" value="PHOSPHOSERINE PHOSPHATASE"/>
    <property type="match status" value="1"/>
</dbReference>
<dbReference type="InterPro" id="IPR006385">
    <property type="entry name" value="HAD_hydro_SerB1"/>
</dbReference>
<dbReference type="CDD" id="cd02612">
    <property type="entry name" value="HAD_PGPPase"/>
    <property type="match status" value="1"/>
</dbReference>
<proteinExistence type="inferred from homology"/>
<dbReference type="InterPro" id="IPR050582">
    <property type="entry name" value="HAD-like_SerB"/>
</dbReference>
<evidence type="ECO:0000313" key="4">
    <source>
        <dbReference type="Proteomes" id="UP001595699"/>
    </source>
</evidence>
<dbReference type="InterPro" id="IPR036412">
    <property type="entry name" value="HAD-like_sf"/>
</dbReference>
<dbReference type="RefSeq" id="WP_205122690.1">
    <property type="nucleotide sequence ID" value="NZ_JAFBCM010000001.1"/>
</dbReference>
<dbReference type="Pfam" id="PF12710">
    <property type="entry name" value="HAD"/>
    <property type="match status" value="1"/>
</dbReference>
<accession>A0ABV7Y574</accession>
<dbReference type="Proteomes" id="UP001595699">
    <property type="component" value="Unassembled WGS sequence"/>
</dbReference>
<evidence type="ECO:0000256" key="1">
    <source>
        <dbReference type="ARBA" id="ARBA00009184"/>
    </source>
</evidence>
<keyword evidence="4" id="KW-1185">Reference proteome</keyword>
<dbReference type="NCBIfam" id="TIGR01488">
    <property type="entry name" value="HAD-SF-IB"/>
    <property type="match status" value="1"/>
</dbReference>
<organism evidence="3 4">
    <name type="scientific">Tenggerimyces flavus</name>
    <dbReference type="NCBI Taxonomy" id="1708749"/>
    <lineage>
        <taxon>Bacteria</taxon>
        <taxon>Bacillati</taxon>
        <taxon>Actinomycetota</taxon>
        <taxon>Actinomycetes</taxon>
        <taxon>Propionibacteriales</taxon>
        <taxon>Nocardioidaceae</taxon>
        <taxon>Tenggerimyces</taxon>
    </lineage>
</organism>
<reference evidence="4" key="1">
    <citation type="journal article" date="2019" name="Int. J. Syst. Evol. Microbiol.">
        <title>The Global Catalogue of Microorganisms (GCM) 10K type strain sequencing project: providing services to taxonomists for standard genome sequencing and annotation.</title>
        <authorList>
            <consortium name="The Broad Institute Genomics Platform"/>
            <consortium name="The Broad Institute Genome Sequencing Center for Infectious Disease"/>
            <person name="Wu L."/>
            <person name="Ma J."/>
        </authorList>
    </citation>
    <scope>NUCLEOTIDE SEQUENCE [LARGE SCALE GENOMIC DNA]</scope>
    <source>
        <strain evidence="4">CGMCC 4.7241</strain>
    </source>
</reference>
<gene>
    <name evidence="3" type="ORF">ACFOUW_05320</name>
</gene>
<dbReference type="PANTHER" id="PTHR43344:SF15">
    <property type="entry name" value="PHOSPHOSERINE PHOSPHATASE SERB1"/>
    <property type="match status" value="1"/>
</dbReference>
<dbReference type="EMBL" id="JBHRZH010000005">
    <property type="protein sequence ID" value="MFC3760247.1"/>
    <property type="molecule type" value="Genomic_DNA"/>
</dbReference>
<protein>
    <submittedName>
        <fullName evidence="3">HAD family hydrolase</fullName>
    </submittedName>
</protein>
<dbReference type="NCBIfam" id="TIGR01490">
    <property type="entry name" value="HAD-SF-IB-hyp1"/>
    <property type="match status" value="1"/>
</dbReference>